<evidence type="ECO:0000313" key="2">
    <source>
        <dbReference type="Proteomes" id="UP000269379"/>
    </source>
</evidence>
<comment type="caution">
    <text evidence="1">The sequence shown here is derived from an EMBL/GenBank/DDBJ whole genome shotgun (WGS) entry which is preliminary data.</text>
</comment>
<dbReference type="Proteomes" id="UP000269379">
    <property type="component" value="Unassembled WGS sequence"/>
</dbReference>
<accession>A0AAQ0TVD6</accession>
<name>A0AAQ0TVD6_BURML</name>
<protein>
    <submittedName>
        <fullName evidence="1">LuxR family transcriptional regulator</fullName>
    </submittedName>
</protein>
<gene>
    <name evidence="1" type="ORF">EGT70_03045</name>
</gene>
<evidence type="ECO:0000313" key="1">
    <source>
        <dbReference type="EMBL" id="RPA30062.1"/>
    </source>
</evidence>
<proteinExistence type="predicted"/>
<organism evidence="1 2">
    <name type="scientific">Burkholderia mallei</name>
    <name type="common">Pseudomonas mallei</name>
    <dbReference type="NCBI Taxonomy" id="13373"/>
    <lineage>
        <taxon>Bacteria</taxon>
        <taxon>Pseudomonadati</taxon>
        <taxon>Pseudomonadota</taxon>
        <taxon>Betaproteobacteria</taxon>
        <taxon>Burkholderiales</taxon>
        <taxon>Burkholderiaceae</taxon>
        <taxon>Burkholderia</taxon>
        <taxon>pseudomallei group</taxon>
    </lineage>
</organism>
<dbReference type="AlphaFoldDB" id="A0AAQ0TVD6"/>
<dbReference type="EMBL" id="RKJW01000001">
    <property type="protein sequence ID" value="RPA30062.1"/>
    <property type="molecule type" value="Genomic_DNA"/>
</dbReference>
<sequence length="48" mass="5089">MERDDTVSIVISANPISSVARAKRRKQAMFIGTAANALVDGALSIVPF</sequence>
<reference evidence="2" key="1">
    <citation type="submission" date="2018-10" db="EMBL/GenBank/DDBJ databases">
        <title>FDA dAtabase for Regulatory Grade micrObial Sequences (FDA-ARGOS): Supporting development and validation of Infectious Disease Dx tests.</title>
        <authorList>
            <person name="Minogue T."/>
            <person name="Wolcott M."/>
            <person name="Wasieloski L."/>
            <person name="Aguilar W."/>
            <person name="Moore D."/>
            <person name="Jaissle J."/>
            <person name="Tallon L."/>
            <person name="Sadzewicz L."/>
            <person name="Zhao X."/>
            <person name="Vavikolanu K."/>
            <person name="Mehta A."/>
            <person name="Aluvathingal J."/>
            <person name="Nadendla S."/>
            <person name="Yan Y."/>
            <person name="Sichtig H."/>
        </authorList>
    </citation>
    <scope>NUCLEOTIDE SEQUENCE [LARGE SCALE GENOMIC DNA]</scope>
    <source>
        <strain evidence="2">FDAARGOS_588</strain>
    </source>
</reference>